<dbReference type="Proteomes" id="UP000250707">
    <property type="component" value="Segment"/>
</dbReference>
<keyword evidence="2" id="KW-1185">Reference proteome</keyword>
<sequence length="92" mass="10216">MEETLMLRLHFNKSNGIFSARGSDRSTVLASEKHAVIPKVLGSTIELAPRVHAVITTGLYKEATTGSRPFIPVLVTRFPKVRLVIARIKEVF</sequence>
<accession>A0A2Z4Q2L4</accession>
<evidence type="ECO:0000313" key="1">
    <source>
        <dbReference type="EMBL" id="AWY04280.1"/>
    </source>
</evidence>
<dbReference type="GeneID" id="54993051"/>
<dbReference type="KEGG" id="vg:54993051"/>
<protein>
    <recommendedName>
        <fullName evidence="3">Gp1.6</fullName>
    </recommendedName>
</protein>
<name>A0A2Z4Q2L4_9CAUD</name>
<reference evidence="2" key="1">
    <citation type="submission" date="2018-03" db="EMBL/GenBank/DDBJ databases">
        <authorList>
            <person name="Shan W."/>
            <person name="Wang Z."/>
            <person name="Yang D."/>
            <person name="Kong L."/>
            <person name="Yan Y."/>
            <person name="Wang H."/>
            <person name="Sun J."/>
        </authorList>
    </citation>
    <scope>NUCLEOTIDE SEQUENCE [LARGE SCALE GENOMIC DNA]</scope>
</reference>
<proteinExistence type="predicted"/>
<evidence type="ECO:0008006" key="3">
    <source>
        <dbReference type="Google" id="ProtNLM"/>
    </source>
</evidence>
<dbReference type="RefSeq" id="YP_009802500.1">
    <property type="nucleotide sequence ID" value="NC_047984.1"/>
</dbReference>
<dbReference type="Pfam" id="PF06726">
    <property type="entry name" value="BC10"/>
    <property type="match status" value="1"/>
</dbReference>
<dbReference type="EMBL" id="MH031343">
    <property type="protein sequence ID" value="AWY04280.1"/>
    <property type="molecule type" value="Genomic_DNA"/>
</dbReference>
<organism evidence="1 2">
    <name type="scientific">Escherichia phage vB_EcoP_S523</name>
    <dbReference type="NCBI Taxonomy" id="2233775"/>
    <lineage>
        <taxon>Viruses</taxon>
        <taxon>Duplodnaviria</taxon>
        <taxon>Heunggongvirae</taxon>
        <taxon>Uroviricota</taxon>
        <taxon>Caudoviricetes</taxon>
        <taxon>Autographivirales</taxon>
        <taxon>Autotranscriptaviridae</taxon>
        <taxon>Studiervirinae</taxon>
        <taxon>Berlinvirus</taxon>
        <taxon>Berlinvirus S523</taxon>
    </lineage>
</organism>
<evidence type="ECO:0000313" key="2">
    <source>
        <dbReference type="Proteomes" id="UP000250707"/>
    </source>
</evidence>